<dbReference type="EMBL" id="JANIAA010000031">
    <property type="protein sequence ID" value="MCQ8193140.1"/>
    <property type="molecule type" value="Genomic_DNA"/>
</dbReference>
<organism evidence="6 7">
    <name type="scientific">Streptomyces rugosispiralis</name>
    <dbReference type="NCBI Taxonomy" id="2967341"/>
    <lineage>
        <taxon>Bacteria</taxon>
        <taxon>Bacillati</taxon>
        <taxon>Actinomycetota</taxon>
        <taxon>Actinomycetes</taxon>
        <taxon>Kitasatosporales</taxon>
        <taxon>Streptomycetaceae</taxon>
        <taxon>Streptomyces</taxon>
    </lineage>
</organism>
<evidence type="ECO:0000256" key="2">
    <source>
        <dbReference type="ARBA" id="ARBA00011322"/>
    </source>
</evidence>
<evidence type="ECO:0000256" key="1">
    <source>
        <dbReference type="ARBA" id="ARBA00006930"/>
    </source>
</evidence>
<feature type="domain" description="Rad50/SbcC-type AAA" evidence="5">
    <location>
        <begin position="5"/>
        <end position="224"/>
    </location>
</feature>
<keyword evidence="7" id="KW-1185">Reference proteome</keyword>
<dbReference type="PANTHER" id="PTHR32114:SF2">
    <property type="entry name" value="ABC TRANSPORTER ABCH.3"/>
    <property type="match status" value="1"/>
</dbReference>
<gene>
    <name evidence="6" type="ORF">NP777_33780</name>
</gene>
<comment type="caution">
    <text evidence="6">The sequence shown here is derived from an EMBL/GenBank/DDBJ whole genome shotgun (WGS) entry which is preliminary data.</text>
</comment>
<dbReference type="Pfam" id="PF13476">
    <property type="entry name" value="AAA_23"/>
    <property type="match status" value="1"/>
</dbReference>
<keyword evidence="4" id="KW-0175">Coiled coil</keyword>
<comment type="subunit">
    <text evidence="2">Heterodimer of SbcC and SbcD.</text>
</comment>
<dbReference type="SUPFAM" id="SSF52540">
    <property type="entry name" value="P-loop containing nucleoside triphosphate hydrolases"/>
    <property type="match status" value="1"/>
</dbReference>
<evidence type="ECO:0000259" key="5">
    <source>
        <dbReference type="Pfam" id="PF13476"/>
    </source>
</evidence>
<dbReference type="InterPro" id="IPR038729">
    <property type="entry name" value="Rad50/SbcC_AAA"/>
</dbReference>
<protein>
    <recommendedName>
        <fullName evidence="3">Nuclease SbcCD subunit C</fullName>
    </recommendedName>
</protein>
<reference evidence="6 7" key="1">
    <citation type="submission" date="2022-07" db="EMBL/GenBank/DDBJ databases">
        <authorList>
            <person name="Phongsopitanun W."/>
            <person name="Tanasupawat S."/>
        </authorList>
    </citation>
    <scope>NUCLEOTIDE SEQUENCE [LARGE SCALE GENOMIC DNA]</scope>
    <source>
        <strain evidence="6 7">RCU-064</strain>
    </source>
</reference>
<dbReference type="InterPro" id="IPR027417">
    <property type="entry name" value="P-loop_NTPase"/>
</dbReference>
<name>A0ABT1V8N7_9ACTN</name>
<dbReference type="Gene3D" id="3.40.50.300">
    <property type="entry name" value="P-loop containing nucleotide triphosphate hydrolases"/>
    <property type="match status" value="2"/>
</dbReference>
<feature type="coiled-coil region" evidence="4">
    <location>
        <begin position="210"/>
        <end position="258"/>
    </location>
</feature>
<evidence type="ECO:0000256" key="3">
    <source>
        <dbReference type="ARBA" id="ARBA00013368"/>
    </source>
</evidence>
<dbReference type="Proteomes" id="UP001204746">
    <property type="component" value="Unassembled WGS sequence"/>
</dbReference>
<proteinExistence type="inferred from homology"/>
<dbReference type="PANTHER" id="PTHR32114">
    <property type="entry name" value="ABC TRANSPORTER ABCH.3"/>
    <property type="match status" value="1"/>
</dbReference>
<feature type="coiled-coil region" evidence="4">
    <location>
        <begin position="383"/>
        <end position="474"/>
    </location>
</feature>
<comment type="similarity">
    <text evidence="1">Belongs to the SMC family. SbcC subfamily.</text>
</comment>
<evidence type="ECO:0000256" key="4">
    <source>
        <dbReference type="SAM" id="Coils"/>
    </source>
</evidence>
<evidence type="ECO:0000313" key="7">
    <source>
        <dbReference type="Proteomes" id="UP001204746"/>
    </source>
</evidence>
<sequence>MKLLKLTLDNFRAFYGRQVLELDVDDDKPTVLVFGNNGAGKTTLLNAFTWALYGTFSADVEQQHRVVHDQKWADTGFGEPVSASVKLEFEHDGTIFAVLREVSVVKDADEQGPVTPRLVVTEVRRGESHQVPNGQDRIEKILPEALRRFFFFNGERMEKMFTAEENNGEVKQAIKTLLGLEAIERAINDHLPKAARRLAKELGKDGGTRLQQLRDDQEQLEQRQMDTRERALEVSRDISSYKAQVEAMERALRDNEQAAPLQKERQRIGKQTADEQVRLQERLARKRDLLSKGGFLAFTGGVDETVIDLADGMRRRRELPAGIQRDFIDGLIEEGRCMCGTPVAPGSPAFEELDKRRYNAGLADVEARWMYVSGQMKHLGDARRALLEELRQSAEDMQACEDTIARLDAERSEVDRQLQGVDVQDVQRLEQNRKEYDEKRIAAMSEHRRLEEIVAELDLEIEKVKRRFRSAEAADEESRRVQQQVNLVNEVLDAFSEVLEVKTEEVRLRLDAKVKEVFSRIYIKSHTPVLTPAFELQLTSPAGVAIRSTGENQVLGLSFVGAVSELAHEIHERKNNNSEEILDEGGIYPVVMDAPFGSLDLTYQEDISAALPKLTSQIVTLLSQSQARGKVMEHLQGAATRMYVLRSVTPNRDAAEETIEINNRTVPYVTHGDFERTLLEEVTV</sequence>
<evidence type="ECO:0000313" key="6">
    <source>
        <dbReference type="EMBL" id="MCQ8193140.1"/>
    </source>
</evidence>
<dbReference type="RefSeq" id="WP_256653980.1">
    <property type="nucleotide sequence ID" value="NZ_JANIAA010000031.1"/>
</dbReference>
<accession>A0ABT1V8N7</accession>